<keyword evidence="3" id="KW-1185">Reference proteome</keyword>
<organism evidence="2 3">
    <name type="scientific">Pelomonas aquatica</name>
    <dbReference type="NCBI Taxonomy" id="431058"/>
    <lineage>
        <taxon>Bacteria</taxon>
        <taxon>Pseudomonadati</taxon>
        <taxon>Pseudomonadota</taxon>
        <taxon>Betaproteobacteria</taxon>
        <taxon>Burkholderiales</taxon>
        <taxon>Sphaerotilaceae</taxon>
        <taxon>Roseateles</taxon>
    </lineage>
</organism>
<dbReference type="EMBL" id="JAVDXQ010000004">
    <property type="protein sequence ID" value="MDR7297482.1"/>
    <property type="molecule type" value="Genomic_DNA"/>
</dbReference>
<feature type="signal peptide" evidence="1">
    <location>
        <begin position="1"/>
        <end position="25"/>
    </location>
</feature>
<evidence type="ECO:0008006" key="4">
    <source>
        <dbReference type="Google" id="ProtNLM"/>
    </source>
</evidence>
<keyword evidence="1" id="KW-0732">Signal</keyword>
<evidence type="ECO:0000256" key="1">
    <source>
        <dbReference type="SAM" id="SignalP"/>
    </source>
</evidence>
<protein>
    <recommendedName>
        <fullName evidence="4">VOC domain-containing protein</fullName>
    </recommendedName>
</protein>
<proteinExistence type="predicted"/>
<gene>
    <name evidence="2" type="ORF">J2X16_002831</name>
</gene>
<sequence length="173" mass="18173">MSQRMSRRVAAGLWWGCLAASPAWADDAKAFSIGLQGSGHATLADVGLPGYPGAMPNGESHGDTPAASFGAWAGSFGLRINVMKFQVADSPARVAAFYARALGRHGAVLYCREPAARVKPPKDSDKLSCDEGVPPAGEYEFRAGTARQFRVVHVSPQGDGGARFELARIALGN</sequence>
<accession>A0ABU1ZA52</accession>
<reference evidence="2 3" key="1">
    <citation type="submission" date="2023-07" db="EMBL/GenBank/DDBJ databases">
        <title>Sorghum-associated microbial communities from plants grown in Nebraska, USA.</title>
        <authorList>
            <person name="Schachtman D."/>
        </authorList>
    </citation>
    <scope>NUCLEOTIDE SEQUENCE [LARGE SCALE GENOMIC DNA]</scope>
    <source>
        <strain evidence="2 3">BE310</strain>
    </source>
</reference>
<dbReference type="RefSeq" id="WP_310345719.1">
    <property type="nucleotide sequence ID" value="NZ_JAVDXQ010000004.1"/>
</dbReference>
<comment type="caution">
    <text evidence="2">The sequence shown here is derived from an EMBL/GenBank/DDBJ whole genome shotgun (WGS) entry which is preliminary data.</text>
</comment>
<name>A0ABU1ZA52_9BURK</name>
<evidence type="ECO:0000313" key="2">
    <source>
        <dbReference type="EMBL" id="MDR7297482.1"/>
    </source>
</evidence>
<dbReference type="Proteomes" id="UP001180536">
    <property type="component" value="Unassembled WGS sequence"/>
</dbReference>
<evidence type="ECO:0000313" key="3">
    <source>
        <dbReference type="Proteomes" id="UP001180536"/>
    </source>
</evidence>
<feature type="chain" id="PRO_5047258188" description="VOC domain-containing protein" evidence="1">
    <location>
        <begin position="26"/>
        <end position="173"/>
    </location>
</feature>